<dbReference type="AlphaFoldDB" id="A0A7S7LUU1"/>
<sequence>MVKVFLLLALLFSFSAAETKNIHKDSLNSENLLTEKIKSFIGEAAFKKDKAYIDIIFSPKKDYYISDGRVDSVKVIQTLKENGVLNLFFKEPREINISFKTDGPPLFFVKIMSDSLQNIGYYKYVTKESNLKISEFTWQISLTSEYAADPLILSQELKKSGCEIIDVIKESETDWTYIVDMQKAKLDTKILEEGEELELKRSLYSYWLDVSKIKKLRISSSRRNNWYPYIAYYDKSLKLLRVIKKDAKRARITLDMKENTYYIKISDIYTLKNIKDALILTPIGTRETLPKQ</sequence>
<accession>A0A7S7LUU1</accession>
<feature type="signal peptide" evidence="1">
    <location>
        <begin position="1"/>
        <end position="17"/>
    </location>
</feature>
<dbReference type="Proteomes" id="UP000593994">
    <property type="component" value="Chromosome"/>
</dbReference>
<evidence type="ECO:0008006" key="4">
    <source>
        <dbReference type="Google" id="ProtNLM"/>
    </source>
</evidence>
<keyword evidence="1" id="KW-0732">Signal</keyword>
<feature type="chain" id="PRO_5032956295" description="Periplasmic protein" evidence="1">
    <location>
        <begin position="18"/>
        <end position="292"/>
    </location>
</feature>
<evidence type="ECO:0000256" key="1">
    <source>
        <dbReference type="SAM" id="SignalP"/>
    </source>
</evidence>
<keyword evidence="3" id="KW-1185">Reference proteome</keyword>
<reference evidence="2 3" key="1">
    <citation type="submission" date="2020-05" db="EMBL/GenBank/DDBJ databases">
        <title>Sulfurimonas marisnigri, sp. nov., and Sulfurimonas baltica, sp. nov., manganese oxide reducing chemolithoautotrophs of the class Epsilonproteobacteria isolated from the pelagic redoxclines of the Black and Baltic Seas and emended description of the genus Sulfurimonas.</title>
        <authorList>
            <person name="Henkel J.V."/>
            <person name="Laudan C."/>
            <person name="Werner J."/>
            <person name="Neu T."/>
            <person name="Plewe S."/>
            <person name="Sproer C."/>
            <person name="Bunk B."/>
            <person name="Schulz-Vogt H.N."/>
        </authorList>
    </citation>
    <scope>NUCLEOTIDE SEQUENCE [LARGE SCALE GENOMIC DNA]</scope>
    <source>
        <strain evidence="2 3">GD2</strain>
    </source>
</reference>
<evidence type="ECO:0000313" key="2">
    <source>
        <dbReference type="EMBL" id="QOY51887.1"/>
    </source>
</evidence>
<name>A0A7S7LUU1_9BACT</name>
<organism evidence="2 3">
    <name type="scientific">Candidatus Sulfurimonas baltica</name>
    <dbReference type="NCBI Taxonomy" id="2740404"/>
    <lineage>
        <taxon>Bacteria</taxon>
        <taxon>Pseudomonadati</taxon>
        <taxon>Campylobacterota</taxon>
        <taxon>Epsilonproteobacteria</taxon>
        <taxon>Campylobacterales</taxon>
        <taxon>Sulfurimonadaceae</taxon>
        <taxon>Sulfurimonas</taxon>
    </lineage>
</organism>
<dbReference type="RefSeq" id="WP_194369468.1">
    <property type="nucleotide sequence ID" value="NZ_CP054492.1"/>
</dbReference>
<dbReference type="KEGG" id="sbal:HUE88_12425"/>
<evidence type="ECO:0000313" key="3">
    <source>
        <dbReference type="Proteomes" id="UP000593994"/>
    </source>
</evidence>
<dbReference type="EMBL" id="CP054492">
    <property type="protein sequence ID" value="QOY51887.1"/>
    <property type="molecule type" value="Genomic_DNA"/>
</dbReference>
<proteinExistence type="predicted"/>
<gene>
    <name evidence="2" type="ORF">HUE88_12425</name>
</gene>
<protein>
    <recommendedName>
        <fullName evidence="4">Periplasmic protein</fullName>
    </recommendedName>
</protein>